<evidence type="ECO:0000313" key="2">
    <source>
        <dbReference type="EMBL" id="MBD9362331.1"/>
    </source>
</evidence>
<dbReference type="EMBL" id="JACXST010000003">
    <property type="protein sequence ID" value="MBD9362331.1"/>
    <property type="molecule type" value="Genomic_DNA"/>
</dbReference>
<gene>
    <name evidence="2" type="ORF">EBB_17795</name>
</gene>
<name>A0ABR9DHI3_9GAMM</name>
<accession>A0ABR9DHI3</accession>
<evidence type="ECO:0000256" key="1">
    <source>
        <dbReference type="SAM" id="Phobius"/>
    </source>
</evidence>
<dbReference type="Proteomes" id="UP000641152">
    <property type="component" value="Unassembled WGS sequence"/>
</dbReference>
<keyword evidence="1" id="KW-0472">Membrane</keyword>
<sequence>MNSPKSIYKDVTTGLFFVTGVLSFMSGQFILSTLLFGAASLASNLDLAMPARI</sequence>
<protein>
    <submittedName>
        <fullName evidence="2">Uncharacterized protein</fullName>
    </submittedName>
</protein>
<organism evidence="2 3">
    <name type="scientific">Methylomonas fluvii</name>
    <dbReference type="NCBI Taxonomy" id="1854564"/>
    <lineage>
        <taxon>Bacteria</taxon>
        <taxon>Pseudomonadati</taxon>
        <taxon>Pseudomonadota</taxon>
        <taxon>Gammaproteobacteria</taxon>
        <taxon>Methylococcales</taxon>
        <taxon>Methylococcaceae</taxon>
        <taxon>Methylomonas</taxon>
    </lineage>
</organism>
<reference evidence="2 3" key="1">
    <citation type="submission" date="2020-09" db="EMBL/GenBank/DDBJ databases">
        <title>Methylomonas albis sp. nov. and Methylomonas fluvii sp. nov.: Two cold-adapted methanotrophs from the River Elbe and an amended description of Methylovulum psychrotolerans strain Eb1.</title>
        <authorList>
            <person name="Bussmann I.K."/>
            <person name="Klings K.-W."/>
            <person name="Warnstedt J."/>
            <person name="Hoppert M."/>
            <person name="Saborowski A."/>
            <person name="Horn F."/>
            <person name="Liebner S."/>
        </authorList>
    </citation>
    <scope>NUCLEOTIDE SEQUENCE [LARGE SCALE GENOMIC DNA]</scope>
    <source>
        <strain evidence="2 3">EbB</strain>
    </source>
</reference>
<keyword evidence="1" id="KW-1133">Transmembrane helix</keyword>
<evidence type="ECO:0000313" key="3">
    <source>
        <dbReference type="Proteomes" id="UP000641152"/>
    </source>
</evidence>
<feature type="transmembrane region" description="Helical" evidence="1">
    <location>
        <begin position="15"/>
        <end position="42"/>
    </location>
</feature>
<comment type="caution">
    <text evidence="2">The sequence shown here is derived from an EMBL/GenBank/DDBJ whole genome shotgun (WGS) entry which is preliminary data.</text>
</comment>
<keyword evidence="1" id="KW-0812">Transmembrane</keyword>
<proteinExistence type="predicted"/>
<dbReference type="RefSeq" id="WP_192395114.1">
    <property type="nucleotide sequence ID" value="NZ_CAJHIU010000003.1"/>
</dbReference>
<keyword evidence="3" id="KW-1185">Reference proteome</keyword>